<gene>
    <name evidence="6" type="ORF">Goari_025032</name>
</gene>
<dbReference type="PANTHER" id="PTHR31973:SF187">
    <property type="entry name" value="MUTATOR TRANSPOSASE MUDRA PROTEIN"/>
    <property type="match status" value="1"/>
</dbReference>
<proteinExistence type="predicted"/>
<keyword evidence="7" id="KW-1185">Reference proteome</keyword>
<keyword evidence="3" id="KW-0862">Zinc</keyword>
<dbReference type="InterPro" id="IPR006564">
    <property type="entry name" value="Znf_PMZ"/>
</dbReference>
<accession>A0A7J8X7W7</accession>
<keyword evidence="2 4" id="KW-0863">Zinc-finger</keyword>
<name>A0A7J8X7W7_GOSAI</name>
<comment type="caution">
    <text evidence="6">The sequence shown here is derived from an EMBL/GenBank/DDBJ whole genome shotgun (WGS) entry which is preliminary data.</text>
</comment>
<evidence type="ECO:0000313" key="6">
    <source>
        <dbReference type="EMBL" id="MBA0683368.1"/>
    </source>
</evidence>
<evidence type="ECO:0000259" key="5">
    <source>
        <dbReference type="PROSITE" id="PS50966"/>
    </source>
</evidence>
<dbReference type="InterPro" id="IPR007527">
    <property type="entry name" value="Znf_SWIM"/>
</dbReference>
<dbReference type="AlphaFoldDB" id="A0A7J8X7W7"/>
<dbReference type="EMBL" id="JABFAA010000006">
    <property type="protein sequence ID" value="MBA0683368.1"/>
    <property type="molecule type" value="Genomic_DNA"/>
</dbReference>
<organism evidence="6 7">
    <name type="scientific">Gossypium aridum</name>
    <name type="common">American cotton</name>
    <name type="synonym">Erioxylum aridum</name>
    <dbReference type="NCBI Taxonomy" id="34290"/>
    <lineage>
        <taxon>Eukaryota</taxon>
        <taxon>Viridiplantae</taxon>
        <taxon>Streptophyta</taxon>
        <taxon>Embryophyta</taxon>
        <taxon>Tracheophyta</taxon>
        <taxon>Spermatophyta</taxon>
        <taxon>Magnoliopsida</taxon>
        <taxon>eudicotyledons</taxon>
        <taxon>Gunneridae</taxon>
        <taxon>Pentapetalae</taxon>
        <taxon>rosids</taxon>
        <taxon>malvids</taxon>
        <taxon>Malvales</taxon>
        <taxon>Malvaceae</taxon>
        <taxon>Malvoideae</taxon>
        <taxon>Gossypium</taxon>
    </lineage>
</organism>
<evidence type="ECO:0000256" key="2">
    <source>
        <dbReference type="ARBA" id="ARBA00022771"/>
    </source>
</evidence>
<evidence type="ECO:0000313" key="7">
    <source>
        <dbReference type="Proteomes" id="UP000593577"/>
    </source>
</evidence>
<protein>
    <recommendedName>
        <fullName evidence="5">SWIM-type domain-containing protein</fullName>
    </recommendedName>
</protein>
<dbReference type="PANTHER" id="PTHR31973">
    <property type="entry name" value="POLYPROTEIN, PUTATIVE-RELATED"/>
    <property type="match status" value="1"/>
</dbReference>
<dbReference type="SMART" id="SM00575">
    <property type="entry name" value="ZnF_PMZ"/>
    <property type="match status" value="1"/>
</dbReference>
<dbReference type="GO" id="GO:0008270">
    <property type="term" value="F:zinc ion binding"/>
    <property type="evidence" value="ECO:0007669"/>
    <property type="project" value="UniProtKB-KW"/>
</dbReference>
<keyword evidence="1" id="KW-0479">Metal-binding</keyword>
<dbReference type="Pfam" id="PF04434">
    <property type="entry name" value="SWIM"/>
    <property type="match status" value="1"/>
</dbReference>
<reference evidence="6 7" key="1">
    <citation type="journal article" date="2019" name="Genome Biol. Evol.">
        <title>Insights into the evolution of the New World diploid cottons (Gossypium, subgenus Houzingenia) based on genome sequencing.</title>
        <authorList>
            <person name="Grover C.E."/>
            <person name="Arick M.A. 2nd"/>
            <person name="Thrash A."/>
            <person name="Conover J.L."/>
            <person name="Sanders W.S."/>
            <person name="Peterson D.G."/>
            <person name="Frelichowski J.E."/>
            <person name="Scheffler J.A."/>
            <person name="Scheffler B.E."/>
            <person name="Wendel J.F."/>
        </authorList>
    </citation>
    <scope>NUCLEOTIDE SEQUENCE [LARGE SCALE GENOMIC DNA]</scope>
    <source>
        <strain evidence="6">185</strain>
        <tissue evidence="6">Leaf</tissue>
    </source>
</reference>
<evidence type="ECO:0000256" key="1">
    <source>
        <dbReference type="ARBA" id="ARBA00022723"/>
    </source>
</evidence>
<dbReference type="Proteomes" id="UP000593577">
    <property type="component" value="Unassembled WGS sequence"/>
</dbReference>
<evidence type="ECO:0000256" key="3">
    <source>
        <dbReference type="ARBA" id="ARBA00022833"/>
    </source>
</evidence>
<feature type="domain" description="SWIM-type" evidence="5">
    <location>
        <begin position="81"/>
        <end position="113"/>
    </location>
</feature>
<dbReference type="PROSITE" id="PS50966">
    <property type="entry name" value="ZF_SWIM"/>
    <property type="match status" value="1"/>
</dbReference>
<sequence length="159" mass="18719">MSKSPKHWTKAFFGCQCKSDMVDNDICEAFNFSIMEGRYQKYNHNASRNQVRLMTRIVEKQKFCKSWKQNYGPVKKGRRQYIVNIEKITCSCRSWQLTSLPCRHGCAAIWHIGGESDDYLDRCYHKETYEKAYAYPLRPINGAHEWVKFGIEHVLPPTD</sequence>
<evidence type="ECO:0000256" key="4">
    <source>
        <dbReference type="PROSITE-ProRule" id="PRU00325"/>
    </source>
</evidence>